<dbReference type="Proteomes" id="UP001320766">
    <property type="component" value="Unassembled WGS sequence"/>
</dbReference>
<accession>A0ABT1KAI0</accession>
<evidence type="ECO:0000313" key="2">
    <source>
        <dbReference type="Proteomes" id="UP001320766"/>
    </source>
</evidence>
<dbReference type="EMBL" id="JAMZEC010000001">
    <property type="protein sequence ID" value="MCP2349954.1"/>
    <property type="molecule type" value="Genomic_DNA"/>
</dbReference>
<proteinExistence type="predicted"/>
<reference evidence="1 2" key="1">
    <citation type="submission" date="2022-06" db="EMBL/GenBank/DDBJ databases">
        <title>Sequencing the genomes of 1000 actinobacteria strains.</title>
        <authorList>
            <person name="Klenk H.-P."/>
        </authorList>
    </citation>
    <scope>NUCLEOTIDE SEQUENCE [LARGE SCALE GENOMIC DNA]</scope>
    <source>
        <strain evidence="1 2">DSM 44170</strain>
    </source>
</reference>
<organism evidence="1 2">
    <name type="scientific">Nonomuraea roseoviolacea subsp. carminata</name>
    <dbReference type="NCBI Taxonomy" id="160689"/>
    <lineage>
        <taxon>Bacteria</taxon>
        <taxon>Bacillati</taxon>
        <taxon>Actinomycetota</taxon>
        <taxon>Actinomycetes</taxon>
        <taxon>Streptosporangiales</taxon>
        <taxon>Streptosporangiaceae</taxon>
        <taxon>Nonomuraea</taxon>
    </lineage>
</organism>
<gene>
    <name evidence="1" type="ORF">HD595_006076</name>
</gene>
<keyword evidence="2" id="KW-1185">Reference proteome</keyword>
<name>A0ABT1KAI0_9ACTN</name>
<sequence length="35" mass="4260">MTLAHLRHRWVTVEAIGRVITQRCQVCWKTRVRVR</sequence>
<protein>
    <submittedName>
        <fullName evidence="1">Uncharacterized protein</fullName>
    </submittedName>
</protein>
<evidence type="ECO:0000313" key="1">
    <source>
        <dbReference type="EMBL" id="MCP2349954.1"/>
    </source>
</evidence>
<comment type="caution">
    <text evidence="1">The sequence shown here is derived from an EMBL/GenBank/DDBJ whole genome shotgun (WGS) entry which is preliminary data.</text>
</comment>